<dbReference type="SMART" id="SM00692">
    <property type="entry name" value="DM3"/>
    <property type="match status" value="1"/>
</dbReference>
<name>A0A5J5CR16_9PERO</name>
<reference evidence="9 10" key="1">
    <citation type="submission" date="2019-08" db="EMBL/GenBank/DDBJ databases">
        <title>A chromosome-level genome assembly, high-density linkage maps, and genome scans reveal the genomic architecture of hybrid incompatibilities underlying speciation via character displacement in darters (Percidae: Etheostominae).</title>
        <authorList>
            <person name="Moran R.L."/>
            <person name="Catchen J.M."/>
            <person name="Fuller R.C."/>
        </authorList>
    </citation>
    <scope>NUCLEOTIDE SEQUENCE [LARGE SCALE GENOMIC DNA]</scope>
    <source>
        <strain evidence="9">EspeVRDwgs_2016</strain>
        <tissue evidence="9">Muscle</tissue>
    </source>
</reference>
<dbReference type="PROSITE" id="PS50950">
    <property type="entry name" value="ZF_THAP"/>
    <property type="match status" value="1"/>
</dbReference>
<dbReference type="InterPro" id="IPR038441">
    <property type="entry name" value="THAP_Znf_sf"/>
</dbReference>
<feature type="non-terminal residue" evidence="9">
    <location>
        <position position="1"/>
    </location>
</feature>
<dbReference type="GO" id="GO:0005654">
    <property type="term" value="C:nucleoplasm"/>
    <property type="evidence" value="ECO:0007669"/>
    <property type="project" value="UniProtKB-SubCell"/>
</dbReference>
<keyword evidence="6" id="KW-0804">Transcription</keyword>
<dbReference type="Proteomes" id="UP000327493">
    <property type="component" value="Chromosome 16"/>
</dbReference>
<evidence type="ECO:0000256" key="6">
    <source>
        <dbReference type="RuleBase" id="RU369073"/>
    </source>
</evidence>
<dbReference type="SUPFAM" id="SSF57716">
    <property type="entry name" value="Glucocorticoid receptor-like (DNA-binding domain)"/>
    <property type="match status" value="1"/>
</dbReference>
<protein>
    <recommendedName>
        <fullName evidence="6">THAP domain-containing protein 1</fullName>
    </recommendedName>
</protein>
<comment type="similarity">
    <text evidence="6">Belongs to the THAP1 family.</text>
</comment>
<dbReference type="InterPro" id="IPR026516">
    <property type="entry name" value="THAP1/10"/>
</dbReference>
<evidence type="ECO:0000256" key="1">
    <source>
        <dbReference type="ARBA" id="ARBA00022723"/>
    </source>
</evidence>
<dbReference type="Gene3D" id="6.20.210.20">
    <property type="entry name" value="THAP domain"/>
    <property type="match status" value="1"/>
</dbReference>
<dbReference type="GO" id="GO:0008270">
    <property type="term" value="F:zinc ion binding"/>
    <property type="evidence" value="ECO:0007669"/>
    <property type="project" value="UniProtKB-KW"/>
</dbReference>
<accession>A0A5J5CR16</accession>
<dbReference type="GO" id="GO:0003700">
    <property type="term" value="F:DNA-binding transcription factor activity"/>
    <property type="evidence" value="ECO:0007669"/>
    <property type="project" value="UniProtKB-UniRule"/>
</dbReference>
<dbReference type="Pfam" id="PF05485">
    <property type="entry name" value="THAP"/>
    <property type="match status" value="1"/>
</dbReference>
<keyword evidence="10" id="KW-1185">Reference proteome</keyword>
<dbReference type="PANTHER" id="PTHR46600:SF7">
    <property type="entry name" value="SI:DKEY-228B2.6-RELATED"/>
    <property type="match status" value="1"/>
</dbReference>
<evidence type="ECO:0000256" key="7">
    <source>
        <dbReference type="SAM" id="Coils"/>
    </source>
</evidence>
<gene>
    <name evidence="9" type="ORF">FQN60_008483</name>
</gene>
<keyword evidence="3" id="KW-0862">Zinc</keyword>
<dbReference type="SMART" id="SM00980">
    <property type="entry name" value="THAP"/>
    <property type="match status" value="1"/>
</dbReference>
<feature type="domain" description="THAP-type" evidence="8">
    <location>
        <begin position="92"/>
        <end position="172"/>
    </location>
</feature>
<comment type="subcellular location">
    <subcellularLocation>
        <location evidence="6">Nucleus</location>
        <location evidence="6">Nucleoplasm</location>
    </subcellularLocation>
</comment>
<keyword evidence="6 7" id="KW-0175">Coiled coil</keyword>
<organism evidence="9 10">
    <name type="scientific">Etheostoma spectabile</name>
    <name type="common">orangethroat darter</name>
    <dbReference type="NCBI Taxonomy" id="54343"/>
    <lineage>
        <taxon>Eukaryota</taxon>
        <taxon>Metazoa</taxon>
        <taxon>Chordata</taxon>
        <taxon>Craniata</taxon>
        <taxon>Vertebrata</taxon>
        <taxon>Euteleostomi</taxon>
        <taxon>Actinopterygii</taxon>
        <taxon>Neopterygii</taxon>
        <taxon>Teleostei</taxon>
        <taxon>Neoteleostei</taxon>
        <taxon>Acanthomorphata</taxon>
        <taxon>Eupercaria</taxon>
        <taxon>Perciformes</taxon>
        <taxon>Percoidei</taxon>
        <taxon>Percidae</taxon>
        <taxon>Etheostomatinae</taxon>
        <taxon>Etheostoma</taxon>
    </lineage>
</organism>
<evidence type="ECO:0000313" key="10">
    <source>
        <dbReference type="Proteomes" id="UP000327493"/>
    </source>
</evidence>
<dbReference type="GO" id="GO:0006357">
    <property type="term" value="P:regulation of transcription by RNA polymerase II"/>
    <property type="evidence" value="ECO:0007669"/>
    <property type="project" value="TreeGrafter"/>
</dbReference>
<feature type="coiled-coil region" evidence="7">
    <location>
        <begin position="235"/>
        <end position="276"/>
    </location>
</feature>
<dbReference type="GO" id="GO:0001935">
    <property type="term" value="P:endothelial cell proliferation"/>
    <property type="evidence" value="ECO:0007669"/>
    <property type="project" value="UniProtKB-UniRule"/>
</dbReference>
<keyword evidence="6" id="KW-0131">Cell cycle</keyword>
<evidence type="ECO:0000256" key="2">
    <source>
        <dbReference type="ARBA" id="ARBA00022771"/>
    </source>
</evidence>
<dbReference type="AlphaFoldDB" id="A0A5J5CR16"/>
<comment type="function">
    <text evidence="6">DNA-binding transcription regulator that regulates endothelial cell proliferation and G1/S cell-cycle progression. Specifically binds the 5'-[AT]NTNN[GT]GGCA[AGT]-3' core DNA sequence and acts by modulating expression of pRB-E2F cell-cycle target genes.</text>
</comment>
<evidence type="ECO:0000313" key="9">
    <source>
        <dbReference type="EMBL" id="KAA8584698.1"/>
    </source>
</evidence>
<dbReference type="PANTHER" id="PTHR46600">
    <property type="entry name" value="THAP DOMAIN-CONTAINING"/>
    <property type="match status" value="1"/>
</dbReference>
<evidence type="ECO:0000256" key="5">
    <source>
        <dbReference type="PROSITE-ProRule" id="PRU00309"/>
    </source>
</evidence>
<evidence type="ECO:0000256" key="3">
    <source>
        <dbReference type="ARBA" id="ARBA00022833"/>
    </source>
</evidence>
<evidence type="ECO:0000259" key="8">
    <source>
        <dbReference type="PROSITE" id="PS50950"/>
    </source>
</evidence>
<keyword evidence="1" id="KW-0479">Metal-binding</keyword>
<sequence length="309" mass="34755">ILEIQTTFCLSAKGQTASVGEEEEKSGPGDNKEVFLTSQTLKASAPGTAIGGQHLVRFPGLRAKGGPKSLKKGKEEHHLSFASISTVRAAAMVQTCSAYGCKNRYNKDKDISFHKFPLARPDVCGKWVAAMRRNNFKPTKYSNICSHHFTRDCFKRDCNNRVLKENAVPSLFTFNLKSESLEDPFPSEIHFPLSLPLTSDPAMEEEEEEPERRLPEIRCDMVAVSCDHNYTAEDSARQKKRIEQLVEQLGSLKKRLKTMQQKCRRQERQLKRLKATCGTPRTAGELPAAFGEGYVILPRHLYHTLKGTE</sequence>
<keyword evidence="6" id="KW-0539">Nucleus</keyword>
<keyword evidence="6" id="KW-0805">Transcription regulation</keyword>
<proteinExistence type="inferred from homology"/>
<dbReference type="GO" id="GO:0000978">
    <property type="term" value="F:RNA polymerase II cis-regulatory region sequence-specific DNA binding"/>
    <property type="evidence" value="ECO:0007669"/>
    <property type="project" value="TreeGrafter"/>
</dbReference>
<dbReference type="EMBL" id="VOFY01000016">
    <property type="protein sequence ID" value="KAA8584698.1"/>
    <property type="molecule type" value="Genomic_DNA"/>
</dbReference>
<keyword evidence="4 5" id="KW-0238">DNA-binding</keyword>
<keyword evidence="2 5" id="KW-0863">Zinc-finger</keyword>
<dbReference type="InterPro" id="IPR006612">
    <property type="entry name" value="THAP_Znf"/>
</dbReference>
<comment type="caution">
    <text evidence="9">The sequence shown here is derived from an EMBL/GenBank/DDBJ whole genome shotgun (WGS) entry which is preliminary data.</text>
</comment>
<evidence type="ECO:0000256" key="4">
    <source>
        <dbReference type="ARBA" id="ARBA00023125"/>
    </source>
</evidence>